<dbReference type="eggNOG" id="COG1007">
    <property type="taxonomic scope" value="Bacteria"/>
</dbReference>
<keyword evidence="5" id="KW-0520">NAD</keyword>
<comment type="similarity">
    <text evidence="5">Belongs to the complex I subunit 2 family.</text>
</comment>
<name>A0A088NAZ3_9GAMM</name>
<feature type="transmembrane region" description="Helical" evidence="5">
    <location>
        <begin position="327"/>
        <end position="349"/>
    </location>
</feature>
<feature type="transmembrane region" description="Helical" evidence="5">
    <location>
        <begin position="158"/>
        <end position="180"/>
    </location>
</feature>
<keyword evidence="4 5" id="KW-0472">Membrane</keyword>
<dbReference type="PANTHER" id="PTHR22773">
    <property type="entry name" value="NADH DEHYDROGENASE"/>
    <property type="match status" value="1"/>
</dbReference>
<evidence type="ECO:0000313" key="9">
    <source>
        <dbReference type="Proteomes" id="UP000067325"/>
    </source>
</evidence>
<organism evidence="8 9">
    <name type="scientific">Candidatus Palibaumannia cicadellinicola</name>
    <dbReference type="NCBI Taxonomy" id="186490"/>
    <lineage>
        <taxon>Bacteria</taxon>
        <taxon>Pseudomonadati</taxon>
        <taxon>Pseudomonadota</taxon>
        <taxon>Gammaproteobacteria</taxon>
        <taxon>Candidatus Palibaumannia</taxon>
    </lineage>
</organism>
<feature type="transmembrane region" description="Helical" evidence="5">
    <location>
        <begin position="31"/>
        <end position="52"/>
    </location>
</feature>
<dbReference type="InterPro" id="IPR010096">
    <property type="entry name" value="NADH-Q_OxRdtase_suN/2"/>
</dbReference>
<comment type="function">
    <text evidence="5">NDH-1 shuttles electrons from NADH, via FMN and iron-sulfur (Fe-S) centers, to quinones in the respiratory chain. The immediate electron acceptor for the enzyme in this species is believed to be ubiquinone. Couples the redox reaction to proton translocation (for every two electrons transferred, four hydrogen ions are translocated across the cytoplasmic membrane), and thus conserves the redox energy in a proton gradient.</text>
</comment>
<feature type="transmembrane region" description="Helical" evidence="5">
    <location>
        <begin position="296"/>
        <end position="315"/>
    </location>
</feature>
<evidence type="ECO:0000256" key="6">
    <source>
        <dbReference type="RuleBase" id="RU000320"/>
    </source>
</evidence>
<sequence length="486" mass="53124">MIIITPLLPVLIVGLTVFVVMLCIAWRRNHFLSATLTVIGLNLALLSLFWVAHSRNSDVTDFTQLIRVDSFSIFYIGIILIASLATTILAYTWLTGYEGKRDEFYMLVLIATIGGIILACANHLTALFLGIELISLPLFGMIGYAYCTKQSLEASIKYTLLSSVTSSFLLFGVALVYAATGQLSFIGIGQSLNDAMLYNPILLAGLGMMIVGIGFKLSLVPFHLWTPDVYQGAPAPVSTFLATVSKIAIFASVMRLLCYAPLINNNKIQLVLAIIAFCSMLFGNLMALSQSNIKRVLGCSSIAHLGYVLVSFLAMPHTLVLETVGVYLVGYLFANLGAFGVVSIMSSPYRGQDTDLLSSYRGLFWHQPVLSAVMTVMMLSLAGIPITLGFIGKFYVIALTVNSQLWWLTSGVIVSSAIGLFFYLRIMVNLYLDIPKNIRRNTPSHWVLTGSGMIVLTSSLLVLFFGLYPQPLINIVQWAQPIDSGL</sequence>
<dbReference type="GO" id="GO:0050136">
    <property type="term" value="F:NADH dehydrogenase (quinone) (non-electrogenic) activity"/>
    <property type="evidence" value="ECO:0007669"/>
    <property type="project" value="UniProtKB-UniRule"/>
</dbReference>
<accession>A0A088NAZ3</accession>
<dbReference type="GO" id="GO:0012505">
    <property type="term" value="C:endomembrane system"/>
    <property type="evidence" value="ECO:0007669"/>
    <property type="project" value="UniProtKB-SubCell"/>
</dbReference>
<evidence type="ECO:0000259" key="7">
    <source>
        <dbReference type="Pfam" id="PF00361"/>
    </source>
</evidence>
<feature type="transmembrane region" description="Helical" evidence="5">
    <location>
        <begin position="104"/>
        <end position="121"/>
    </location>
</feature>
<keyword evidence="5 8" id="KW-0830">Ubiquinone</keyword>
<keyword evidence="2 5" id="KW-0812">Transmembrane</keyword>
<comment type="subcellular location">
    <subcellularLocation>
        <location evidence="5">Cell membrane</location>
        <topology evidence="5">Multi-pass membrane protein</topology>
    </subcellularLocation>
    <subcellularLocation>
        <location evidence="1">Endomembrane system</location>
        <topology evidence="1">Multi-pass membrane protein</topology>
    </subcellularLocation>
    <subcellularLocation>
        <location evidence="6">Membrane</location>
        <topology evidence="6">Multi-pass membrane protein</topology>
    </subcellularLocation>
</comment>
<dbReference type="Proteomes" id="UP000067325">
    <property type="component" value="Chromosome"/>
</dbReference>
<dbReference type="AlphaFoldDB" id="A0A088NAZ3"/>
<dbReference type="GO" id="GO:0048038">
    <property type="term" value="F:quinone binding"/>
    <property type="evidence" value="ECO:0007669"/>
    <property type="project" value="UniProtKB-KW"/>
</dbReference>
<protein>
    <recommendedName>
        <fullName evidence="5">NADH-quinone oxidoreductase subunit N</fullName>
        <ecNumber evidence="5">7.1.1.-</ecNumber>
    </recommendedName>
    <alternativeName>
        <fullName evidence="5">NADH dehydrogenase I subunit N</fullName>
    </alternativeName>
    <alternativeName>
        <fullName evidence="5">NDH-1 subunit N</fullName>
    </alternativeName>
</protein>
<feature type="transmembrane region" description="Helical" evidence="5">
    <location>
        <begin position="445"/>
        <end position="468"/>
    </location>
</feature>
<dbReference type="GO" id="GO:0005886">
    <property type="term" value="C:plasma membrane"/>
    <property type="evidence" value="ECO:0007669"/>
    <property type="project" value="UniProtKB-SubCell"/>
</dbReference>
<keyword evidence="5" id="KW-0813">Transport</keyword>
<dbReference type="NCBIfam" id="NF004439">
    <property type="entry name" value="PRK05777.1-1"/>
    <property type="match status" value="1"/>
</dbReference>
<feature type="domain" description="NADH:quinone oxidoreductase/Mrp antiporter transmembrane" evidence="7">
    <location>
        <begin position="121"/>
        <end position="418"/>
    </location>
</feature>
<evidence type="ECO:0000256" key="3">
    <source>
        <dbReference type="ARBA" id="ARBA00022989"/>
    </source>
</evidence>
<dbReference type="HAMAP" id="MF_00445">
    <property type="entry name" value="NDH1_NuoN_1"/>
    <property type="match status" value="1"/>
</dbReference>
<keyword evidence="5" id="KW-1278">Translocase</keyword>
<gene>
    <name evidence="5" type="primary">nuoN</name>
    <name evidence="8" type="ORF">IM45_833</name>
</gene>
<dbReference type="GO" id="GO:0008137">
    <property type="term" value="F:NADH dehydrogenase (ubiquinone) activity"/>
    <property type="evidence" value="ECO:0007669"/>
    <property type="project" value="InterPro"/>
</dbReference>
<feature type="transmembrane region" description="Helical" evidence="5">
    <location>
        <begin position="237"/>
        <end position="262"/>
    </location>
</feature>
<evidence type="ECO:0000256" key="2">
    <source>
        <dbReference type="ARBA" id="ARBA00022692"/>
    </source>
</evidence>
<dbReference type="Pfam" id="PF00361">
    <property type="entry name" value="Proton_antipo_M"/>
    <property type="match status" value="1"/>
</dbReference>
<dbReference type="EC" id="7.1.1.-" evidence="5"/>
<dbReference type="RefSeq" id="WP_260086034.1">
    <property type="nucleotide sequence ID" value="NZ_CP008985.1"/>
</dbReference>
<feature type="transmembrane region" description="Helical" evidence="5">
    <location>
        <begin position="404"/>
        <end position="424"/>
    </location>
</feature>
<feature type="transmembrane region" description="Helical" evidence="5">
    <location>
        <begin position="127"/>
        <end position="146"/>
    </location>
</feature>
<comment type="subunit">
    <text evidence="5">NDH-1 is composed of 14 different subunits. Subunits NuoA, H, J, K, L, M, N constitute the membrane sector of the complex.</text>
</comment>
<feature type="transmembrane region" description="Helical" evidence="5">
    <location>
        <begin position="268"/>
        <end position="289"/>
    </location>
</feature>
<feature type="transmembrane region" description="Helical" evidence="5">
    <location>
        <begin position="200"/>
        <end position="225"/>
    </location>
</feature>
<feature type="transmembrane region" description="Helical" evidence="5">
    <location>
        <begin position="369"/>
        <end position="392"/>
    </location>
</feature>
<comment type="catalytic activity">
    <reaction evidence="5">
        <text>a quinone + NADH + 5 H(+)(in) = a quinol + NAD(+) + 4 H(+)(out)</text>
        <dbReference type="Rhea" id="RHEA:57888"/>
        <dbReference type="ChEBI" id="CHEBI:15378"/>
        <dbReference type="ChEBI" id="CHEBI:24646"/>
        <dbReference type="ChEBI" id="CHEBI:57540"/>
        <dbReference type="ChEBI" id="CHEBI:57945"/>
        <dbReference type="ChEBI" id="CHEBI:132124"/>
    </reaction>
</comment>
<dbReference type="GO" id="GO:0042773">
    <property type="term" value="P:ATP synthesis coupled electron transport"/>
    <property type="evidence" value="ECO:0007669"/>
    <property type="project" value="InterPro"/>
</dbReference>
<keyword evidence="5" id="KW-1003">Cell membrane</keyword>
<evidence type="ECO:0000256" key="5">
    <source>
        <dbReference type="HAMAP-Rule" id="MF_00445"/>
    </source>
</evidence>
<feature type="transmembrane region" description="Helical" evidence="5">
    <location>
        <begin position="6"/>
        <end position="24"/>
    </location>
</feature>
<evidence type="ECO:0000256" key="4">
    <source>
        <dbReference type="ARBA" id="ARBA00023136"/>
    </source>
</evidence>
<dbReference type="NCBIfam" id="TIGR01770">
    <property type="entry name" value="NDH_I_N"/>
    <property type="match status" value="1"/>
</dbReference>
<reference evidence="8 9" key="1">
    <citation type="journal article" date="2014" name="MBio">
        <title>Differential genome evolution between companion symbionts in an insect-bacterial symbiosis.</title>
        <authorList>
            <person name="Bennett G.M."/>
            <person name="McCutcheon J.P."/>
            <person name="MacDonald B.R."/>
            <person name="Romanovicz D."/>
            <person name="Moran N.A."/>
        </authorList>
    </citation>
    <scope>NUCLEOTIDE SEQUENCE [LARGE SCALE GENOMIC DNA]</scope>
    <source>
        <strain evidence="8 9">BGSS</strain>
    </source>
</reference>
<keyword evidence="3 5" id="KW-1133">Transmembrane helix</keyword>
<dbReference type="KEGG" id="bcib:IM45_833"/>
<proteinExistence type="inferred from homology"/>
<dbReference type="InterPro" id="IPR001750">
    <property type="entry name" value="ND/Mrp_TM"/>
</dbReference>
<evidence type="ECO:0000313" key="8">
    <source>
        <dbReference type="EMBL" id="AIN47288.1"/>
    </source>
</evidence>
<evidence type="ECO:0000256" key="1">
    <source>
        <dbReference type="ARBA" id="ARBA00004127"/>
    </source>
</evidence>
<keyword evidence="5" id="KW-0874">Quinone</keyword>
<keyword evidence="8" id="KW-0560">Oxidoreductase</keyword>
<feature type="transmembrane region" description="Helical" evidence="5">
    <location>
        <begin position="72"/>
        <end position="92"/>
    </location>
</feature>
<dbReference type="EMBL" id="CP008985">
    <property type="protein sequence ID" value="AIN47288.1"/>
    <property type="molecule type" value="Genomic_DNA"/>
</dbReference>